<reference evidence="7 8" key="1">
    <citation type="submission" date="2017-09" db="EMBL/GenBank/DDBJ databases">
        <title>WGS assembly of Aquilegia coerulea Goldsmith.</title>
        <authorList>
            <person name="Hodges S."/>
            <person name="Kramer E."/>
            <person name="Nordborg M."/>
            <person name="Tomkins J."/>
            <person name="Borevitz J."/>
            <person name="Derieg N."/>
            <person name="Yan J."/>
            <person name="Mihaltcheva S."/>
            <person name="Hayes R.D."/>
            <person name="Rokhsar D."/>
        </authorList>
    </citation>
    <scope>NUCLEOTIDE SEQUENCE [LARGE SCALE GENOMIC DNA]</scope>
    <source>
        <strain evidence="8">cv. Goldsmith</strain>
    </source>
</reference>
<dbReference type="Pfam" id="PF00931">
    <property type="entry name" value="NB-ARC"/>
    <property type="match status" value="1"/>
</dbReference>
<dbReference type="InterPro" id="IPR050905">
    <property type="entry name" value="Plant_NBS-LRR"/>
</dbReference>
<protein>
    <recommendedName>
        <fullName evidence="6">AAA+ ATPase domain-containing protein</fullName>
    </recommendedName>
</protein>
<organism evidence="7 8">
    <name type="scientific">Aquilegia coerulea</name>
    <name type="common">Rocky mountain columbine</name>
    <dbReference type="NCBI Taxonomy" id="218851"/>
    <lineage>
        <taxon>Eukaryota</taxon>
        <taxon>Viridiplantae</taxon>
        <taxon>Streptophyta</taxon>
        <taxon>Embryophyta</taxon>
        <taxon>Tracheophyta</taxon>
        <taxon>Spermatophyta</taxon>
        <taxon>Magnoliopsida</taxon>
        <taxon>Ranunculales</taxon>
        <taxon>Ranunculaceae</taxon>
        <taxon>Thalictroideae</taxon>
        <taxon>Aquilegia</taxon>
    </lineage>
</organism>
<dbReference type="AlphaFoldDB" id="A0A2G5C0R8"/>
<keyword evidence="8" id="KW-1185">Reference proteome</keyword>
<evidence type="ECO:0000256" key="2">
    <source>
        <dbReference type="ARBA" id="ARBA00022737"/>
    </source>
</evidence>
<dbReference type="PANTHER" id="PTHR33463:SF218">
    <property type="entry name" value="DISEASE RESISTANCE PROTEIN RPS2-LIKE"/>
    <property type="match status" value="1"/>
</dbReference>
<dbReference type="OrthoDB" id="1579323at2759"/>
<dbReference type="SMART" id="SM00382">
    <property type="entry name" value="AAA"/>
    <property type="match status" value="1"/>
</dbReference>
<dbReference type="PANTHER" id="PTHR33463">
    <property type="entry name" value="NB-ARC DOMAIN-CONTAINING PROTEIN-RELATED"/>
    <property type="match status" value="1"/>
</dbReference>
<evidence type="ECO:0000256" key="1">
    <source>
        <dbReference type="ARBA" id="ARBA00008894"/>
    </source>
</evidence>
<dbReference type="STRING" id="218851.A0A2G5C0R8"/>
<sequence length="696" mass="79117">MALEILAIVVTPINDIGKCLFGALKQQIRYLTSYNTNIQNLRRQVSELKLTRDGVQTRVEAAQRNLEEPFPNVQKWLEDTTEEKLDEQLRDFDEANINKKCFKGLCPDLSSRLRLSKQAVRMTKTFHTLQEKVNDFLVTGIAHPRPPPNIELVRRPTIVANILPRDSLMNDLMEVLGDSNIRSIGVHGMGGIGKTTLVEKINNELAGHILFNKVIMVTVSKDPDLGRIQKDIAQRLGLNLPDSSTEIRANRLFERLEAEEKLLIILDDVWKPLKVEDIGLPRGCKLIVTTRYHQEVCVQMDLQKIIKVEPLSKDESWVLFESKAGDVVTLPNLKPIAEKIVAKCKGSPLAISVLGSVLTSVKEEFVWSDALNVLSDPTRSGLEGIMPEVVTSLRFSFERLESPEIKKCFLFCCLFPEDYSINLRDLRDYGIGERFLKVVGTLDNASDKLLTFIKKLKDCCLLLEGDEENSVKMHDVVRDVAICIGGDAEYGFLVNVGGRLIKFRESEDLKEKKRISFMKHSKDVLRDPLECPQLQSLLIRENDDTRIDQENFFEDNKSLEVLDLRGMRKVSGPTRFIIPTTFIMPTPQSISCLTNLKTLHLVYCDVSDKISLLGGLRKLEILNLRYSIVKTLPEEIGNLVNLRSLDLNGAELSFVAWNVISKLSYLEEFYMKNGYYEWDTMTRGGEYNASLKEWSY</sequence>
<proteinExistence type="inferred from homology"/>
<keyword evidence="3" id="KW-0611">Plant defense</keyword>
<dbReference type="InParanoid" id="A0A2G5C0R8"/>
<keyword evidence="4" id="KW-0547">Nucleotide-binding</keyword>
<evidence type="ECO:0000256" key="3">
    <source>
        <dbReference type="ARBA" id="ARBA00022821"/>
    </source>
</evidence>
<keyword evidence="4" id="KW-0067">ATP-binding</keyword>
<dbReference type="Gene3D" id="1.10.8.430">
    <property type="entry name" value="Helical domain of apoptotic protease-activating factors"/>
    <property type="match status" value="1"/>
</dbReference>
<dbReference type="InterPro" id="IPR036388">
    <property type="entry name" value="WH-like_DNA-bd_sf"/>
</dbReference>
<name>A0A2G5C0R8_AQUCA</name>
<dbReference type="Proteomes" id="UP000230069">
    <property type="component" value="Unassembled WGS sequence"/>
</dbReference>
<dbReference type="InterPro" id="IPR027417">
    <property type="entry name" value="P-loop_NTPase"/>
</dbReference>
<dbReference type="EMBL" id="KZ305168">
    <property type="protein sequence ID" value="PIA24872.1"/>
    <property type="molecule type" value="Genomic_DNA"/>
</dbReference>
<evidence type="ECO:0000313" key="8">
    <source>
        <dbReference type="Proteomes" id="UP000230069"/>
    </source>
</evidence>
<keyword evidence="2" id="KW-0677">Repeat</keyword>
<dbReference type="Gene3D" id="3.80.10.10">
    <property type="entry name" value="Ribonuclease Inhibitor"/>
    <property type="match status" value="1"/>
</dbReference>
<feature type="domain" description="AAA+ ATPase" evidence="6">
    <location>
        <begin position="180"/>
        <end position="312"/>
    </location>
</feature>
<evidence type="ECO:0000313" key="7">
    <source>
        <dbReference type="EMBL" id="PIA24872.1"/>
    </source>
</evidence>
<dbReference type="GO" id="GO:0043531">
    <property type="term" value="F:ADP binding"/>
    <property type="evidence" value="ECO:0007669"/>
    <property type="project" value="InterPro"/>
</dbReference>
<dbReference type="InterPro" id="IPR032675">
    <property type="entry name" value="LRR_dom_sf"/>
</dbReference>
<dbReference type="Gene3D" id="3.40.50.300">
    <property type="entry name" value="P-loop containing nucleotide triphosphate hydrolases"/>
    <property type="match status" value="1"/>
</dbReference>
<dbReference type="Gene3D" id="1.10.10.10">
    <property type="entry name" value="Winged helix-like DNA-binding domain superfamily/Winged helix DNA-binding domain"/>
    <property type="match status" value="1"/>
</dbReference>
<dbReference type="SUPFAM" id="SSF52058">
    <property type="entry name" value="L domain-like"/>
    <property type="match status" value="1"/>
</dbReference>
<dbReference type="InterPro" id="IPR003593">
    <property type="entry name" value="AAA+_ATPase"/>
</dbReference>
<dbReference type="FunFam" id="1.10.10.10:FF:000322">
    <property type="entry name" value="Probable disease resistance protein At1g63360"/>
    <property type="match status" value="1"/>
</dbReference>
<keyword evidence="5" id="KW-0175">Coiled coil</keyword>
<dbReference type="GO" id="GO:0005524">
    <property type="term" value="F:ATP binding"/>
    <property type="evidence" value="ECO:0007669"/>
    <property type="project" value="UniProtKB-KW"/>
</dbReference>
<dbReference type="PRINTS" id="PR00364">
    <property type="entry name" value="DISEASERSIST"/>
</dbReference>
<evidence type="ECO:0000256" key="4">
    <source>
        <dbReference type="ARBA" id="ARBA00022840"/>
    </source>
</evidence>
<evidence type="ECO:0000259" key="6">
    <source>
        <dbReference type="SMART" id="SM00382"/>
    </source>
</evidence>
<dbReference type="SUPFAM" id="SSF52540">
    <property type="entry name" value="P-loop containing nucleoside triphosphate hydrolases"/>
    <property type="match status" value="1"/>
</dbReference>
<accession>A0A2G5C0R8</accession>
<dbReference type="InterPro" id="IPR042197">
    <property type="entry name" value="Apaf_helical"/>
</dbReference>
<comment type="similarity">
    <text evidence="1">Belongs to the disease resistance NB-LRR family.</text>
</comment>
<feature type="coiled-coil region" evidence="5">
    <location>
        <begin position="31"/>
        <end position="65"/>
    </location>
</feature>
<dbReference type="InterPro" id="IPR002182">
    <property type="entry name" value="NB-ARC"/>
</dbReference>
<dbReference type="FunCoup" id="A0A2G5C0R8">
    <property type="interactions" value="12"/>
</dbReference>
<evidence type="ECO:0000256" key="5">
    <source>
        <dbReference type="SAM" id="Coils"/>
    </source>
</evidence>
<dbReference type="GO" id="GO:0006952">
    <property type="term" value="P:defense response"/>
    <property type="evidence" value="ECO:0007669"/>
    <property type="project" value="UniProtKB-KW"/>
</dbReference>
<dbReference type="FunFam" id="3.40.50.300:FF:001091">
    <property type="entry name" value="Probable disease resistance protein At1g61300"/>
    <property type="match status" value="1"/>
</dbReference>
<gene>
    <name evidence="7" type="ORF">AQUCO_16600003v1</name>
</gene>